<dbReference type="AlphaFoldDB" id="A0AAV3AZU8"/>
<keyword evidence="6 9" id="KW-0807">Transducer</keyword>
<dbReference type="SMART" id="SM00275">
    <property type="entry name" value="G_alpha"/>
    <property type="match status" value="1"/>
</dbReference>
<dbReference type="FunFam" id="1.10.400.10:FF:000002">
    <property type="entry name" value="guanine nucleotide-binding protein G(Q) subunit alpha"/>
    <property type="match status" value="1"/>
</dbReference>
<dbReference type="PROSITE" id="PS51882">
    <property type="entry name" value="G_ALPHA"/>
    <property type="match status" value="1"/>
</dbReference>
<dbReference type="GO" id="GO:0003924">
    <property type="term" value="F:GTPase activity"/>
    <property type="evidence" value="ECO:0007669"/>
    <property type="project" value="UniProtKB-UniRule"/>
</dbReference>
<dbReference type="PANTHER" id="PTHR10218">
    <property type="entry name" value="GTP-BINDING PROTEIN ALPHA SUBUNIT"/>
    <property type="match status" value="1"/>
</dbReference>
<dbReference type="InterPro" id="IPR000654">
    <property type="entry name" value="Gprotein_alpha_Q"/>
</dbReference>
<evidence type="ECO:0000313" key="12">
    <source>
        <dbReference type="Proteomes" id="UP001181693"/>
    </source>
</evidence>
<dbReference type="Gene3D" id="3.40.50.300">
    <property type="entry name" value="P-loop containing nucleotide triphosphate hydrolases"/>
    <property type="match status" value="1"/>
</dbReference>
<dbReference type="GO" id="GO:0005834">
    <property type="term" value="C:heterotrimeric G-protein complex"/>
    <property type="evidence" value="ECO:0007669"/>
    <property type="project" value="UniProtKB-UniRule"/>
</dbReference>
<dbReference type="GO" id="GO:0005737">
    <property type="term" value="C:cytoplasm"/>
    <property type="evidence" value="ECO:0007669"/>
    <property type="project" value="TreeGrafter"/>
</dbReference>
<comment type="subunit">
    <text evidence="9">G proteins are composed of 3 units; alpha, beta and gamma. The alpha chain contains the guanine nucleotide binding site.</text>
</comment>
<evidence type="ECO:0000256" key="4">
    <source>
        <dbReference type="ARBA" id="ARBA00022842"/>
    </source>
</evidence>
<protein>
    <recommendedName>
        <fullName evidence="9">Guanine nucleotide-binding protein subunit alpha</fullName>
    </recommendedName>
</protein>
<evidence type="ECO:0000256" key="2">
    <source>
        <dbReference type="ARBA" id="ARBA00022723"/>
    </source>
</evidence>
<dbReference type="Proteomes" id="UP001181693">
    <property type="component" value="Unassembled WGS sequence"/>
</dbReference>
<evidence type="ECO:0000256" key="10">
    <source>
        <dbReference type="SAM" id="SignalP"/>
    </source>
</evidence>
<comment type="function">
    <text evidence="9">Guanine nucleotide-binding proteins (G proteins) are involved as modulators or transducers in various transmembrane signaling systems.</text>
</comment>
<dbReference type="CDD" id="cd00066">
    <property type="entry name" value="G-alpha"/>
    <property type="match status" value="1"/>
</dbReference>
<evidence type="ECO:0000256" key="3">
    <source>
        <dbReference type="ARBA" id="ARBA00022741"/>
    </source>
</evidence>
<dbReference type="GO" id="GO:0007188">
    <property type="term" value="P:adenylate cyclase-modulating G protein-coupled receptor signaling pathway"/>
    <property type="evidence" value="ECO:0007669"/>
    <property type="project" value="TreeGrafter"/>
</dbReference>
<dbReference type="InterPro" id="IPR027417">
    <property type="entry name" value="P-loop_NTPase"/>
</dbReference>
<evidence type="ECO:0000256" key="9">
    <source>
        <dbReference type="RuleBase" id="RU369122"/>
    </source>
</evidence>
<keyword evidence="3 7" id="KW-0547">Nucleotide-binding</keyword>
<feature type="binding site" evidence="7">
    <location>
        <begin position="208"/>
        <end position="212"/>
    </location>
    <ligand>
        <name>GTP</name>
        <dbReference type="ChEBI" id="CHEBI:37565"/>
    </ligand>
</feature>
<dbReference type="PRINTS" id="PR00318">
    <property type="entry name" value="GPROTEINA"/>
</dbReference>
<comment type="similarity">
    <text evidence="1 9">Belongs to the G-alpha family. G(q) subfamily.</text>
</comment>
<dbReference type="GO" id="GO:0046872">
    <property type="term" value="F:metal ion binding"/>
    <property type="evidence" value="ECO:0007669"/>
    <property type="project" value="UniProtKB-UniRule"/>
</dbReference>
<dbReference type="GO" id="GO:0060158">
    <property type="term" value="P:phospholipase C-activating dopamine receptor signaling pathway"/>
    <property type="evidence" value="ECO:0007669"/>
    <property type="project" value="TreeGrafter"/>
</dbReference>
<keyword evidence="10" id="KW-0732">Signal</keyword>
<evidence type="ECO:0000256" key="1">
    <source>
        <dbReference type="ARBA" id="ARBA00007976"/>
    </source>
</evidence>
<feature type="binding site" evidence="8">
    <location>
        <position position="56"/>
    </location>
    <ligand>
        <name>Mg(2+)</name>
        <dbReference type="ChEBI" id="CHEBI:18420"/>
    </ligand>
</feature>
<accession>A0AAV3AZU8</accession>
<dbReference type="FunFam" id="3.40.50.300:FF:000692">
    <property type="entry name" value="Guanine nucleotide-binding protein subunit alpha"/>
    <property type="match status" value="2"/>
</dbReference>
<sequence>MPWWCLWCFCPPCLSEDDKAALAINREINRMLKFHKSRDRKELKLLLLGTGESGKSTFIKQMRIIHGNGFSIEDRKMYAILVHQNIVTCAQSLVGAMETLKLSYALQENKVNGKLIKCLDVYSVKKIEKHHATAIKNLWSDPNVRKCYEKRREFQLLDSAYYYLTNLERITEDGYLPTNEDIVRIRMPTTGINEYCFMVDNVNLRMVDVGGQKSERKKWIHCFENVNALIYLASLSEYDQQLEEKKDENRMRESLALFKQIMALPWFSETPIILFLNKTDLLAEKVYISDLATYFPNFKGPRQDAMAATQFIKDSYKNIFSNTKHQDLLGKPKKDEERIIYVHETCATDTKNIHRVFENTKEAVLRKYLKEFGIV</sequence>
<dbReference type="PRINTS" id="PR00442">
    <property type="entry name" value="GPROTEINAQ"/>
</dbReference>
<name>A0AAV3AZU8_PYXAD</name>
<comment type="caution">
    <text evidence="11">The sequence shown here is derived from an EMBL/GenBank/DDBJ whole genome shotgun (WGS) entry which is preliminary data.</text>
</comment>
<feature type="binding site" evidence="8">
    <location>
        <position position="189"/>
    </location>
    <ligand>
        <name>Mg(2+)</name>
        <dbReference type="ChEBI" id="CHEBI:18420"/>
    </ligand>
</feature>
<dbReference type="GO" id="GO:0031683">
    <property type="term" value="F:G-protein beta/gamma-subunit complex binding"/>
    <property type="evidence" value="ECO:0007669"/>
    <property type="project" value="UniProtKB-UniRule"/>
</dbReference>
<dbReference type="SUPFAM" id="SSF52540">
    <property type="entry name" value="P-loop containing nucleoside triphosphate hydrolases"/>
    <property type="match status" value="1"/>
</dbReference>
<evidence type="ECO:0000256" key="8">
    <source>
        <dbReference type="PIRSR" id="PIRSR601019-2"/>
    </source>
</evidence>
<feature type="chain" id="PRO_5043763642" description="Guanine nucleotide-binding protein subunit alpha" evidence="10">
    <location>
        <begin position="16"/>
        <end position="375"/>
    </location>
</feature>
<dbReference type="SUPFAM" id="SSF47895">
    <property type="entry name" value="Transducin (alpha subunit), insertion domain"/>
    <property type="match status" value="1"/>
</dbReference>
<evidence type="ECO:0000256" key="5">
    <source>
        <dbReference type="ARBA" id="ARBA00023134"/>
    </source>
</evidence>
<keyword evidence="2 8" id="KW-0479">Metal-binding</keyword>
<dbReference type="Pfam" id="PF00503">
    <property type="entry name" value="G-alpha"/>
    <property type="match status" value="1"/>
</dbReference>
<dbReference type="Gene3D" id="1.10.400.10">
    <property type="entry name" value="GI Alpha 1, domain 2-like"/>
    <property type="match status" value="1"/>
</dbReference>
<dbReference type="EMBL" id="DYDO01000003">
    <property type="protein sequence ID" value="DBA28357.1"/>
    <property type="molecule type" value="Genomic_DNA"/>
</dbReference>
<keyword evidence="12" id="KW-1185">Reference proteome</keyword>
<keyword evidence="4 8" id="KW-0460">Magnesium</keyword>
<proteinExistence type="inferred from homology"/>
<feature type="binding site" evidence="7">
    <location>
        <begin position="277"/>
        <end position="280"/>
    </location>
    <ligand>
        <name>GTP</name>
        <dbReference type="ChEBI" id="CHEBI:37565"/>
    </ligand>
</feature>
<feature type="binding site" evidence="7">
    <location>
        <begin position="52"/>
        <end position="57"/>
    </location>
    <ligand>
        <name>GTP</name>
        <dbReference type="ChEBI" id="CHEBI:37565"/>
    </ligand>
</feature>
<dbReference type="GO" id="GO:0005525">
    <property type="term" value="F:GTP binding"/>
    <property type="evidence" value="ECO:0007669"/>
    <property type="project" value="UniProtKB-UniRule"/>
</dbReference>
<feature type="signal peptide" evidence="10">
    <location>
        <begin position="1"/>
        <end position="15"/>
    </location>
</feature>
<evidence type="ECO:0000313" key="11">
    <source>
        <dbReference type="EMBL" id="DBA28357.1"/>
    </source>
</evidence>
<dbReference type="InterPro" id="IPR011025">
    <property type="entry name" value="GproteinA_insert"/>
</dbReference>
<dbReference type="PANTHER" id="PTHR10218:SF217">
    <property type="entry name" value="GUANINE NUCLEOTIDE-BINDING PROTEIN SUBUNIT ALPHA-15"/>
    <property type="match status" value="1"/>
</dbReference>
<feature type="binding site" evidence="7">
    <location>
        <position position="347"/>
    </location>
    <ligand>
        <name>GTP</name>
        <dbReference type="ChEBI" id="CHEBI:37565"/>
    </ligand>
</feature>
<dbReference type="GO" id="GO:0001664">
    <property type="term" value="F:G protein-coupled receptor binding"/>
    <property type="evidence" value="ECO:0007669"/>
    <property type="project" value="UniProtKB-UniRule"/>
</dbReference>
<reference evidence="11" key="1">
    <citation type="thesis" date="2020" institute="ProQuest LLC" country="789 East Eisenhower Parkway, Ann Arbor, MI, USA">
        <title>Comparative Genomics and Chromosome Evolution.</title>
        <authorList>
            <person name="Mudd A.B."/>
        </authorList>
    </citation>
    <scope>NUCLEOTIDE SEQUENCE</scope>
    <source>
        <strain evidence="11">1538</strain>
        <tissue evidence="11">Blood</tissue>
    </source>
</reference>
<gene>
    <name evidence="11" type="ORF">GDO54_008740</name>
</gene>
<dbReference type="InterPro" id="IPR001019">
    <property type="entry name" value="Gprotein_alpha_su"/>
</dbReference>
<evidence type="ECO:0000256" key="7">
    <source>
        <dbReference type="PIRSR" id="PIRSR601019-1"/>
    </source>
</evidence>
<organism evidence="11 12">
    <name type="scientific">Pyxicephalus adspersus</name>
    <name type="common">African bullfrog</name>
    <dbReference type="NCBI Taxonomy" id="30357"/>
    <lineage>
        <taxon>Eukaryota</taxon>
        <taxon>Metazoa</taxon>
        <taxon>Chordata</taxon>
        <taxon>Craniata</taxon>
        <taxon>Vertebrata</taxon>
        <taxon>Euteleostomi</taxon>
        <taxon>Amphibia</taxon>
        <taxon>Batrachia</taxon>
        <taxon>Anura</taxon>
        <taxon>Neobatrachia</taxon>
        <taxon>Ranoidea</taxon>
        <taxon>Pyxicephalidae</taxon>
        <taxon>Pyxicephalinae</taxon>
        <taxon>Pyxicephalus</taxon>
    </lineage>
</organism>
<evidence type="ECO:0000256" key="6">
    <source>
        <dbReference type="ARBA" id="ARBA00023224"/>
    </source>
</evidence>
<feature type="binding site" evidence="7">
    <location>
        <begin position="158"/>
        <end position="159"/>
    </location>
    <ligand>
        <name>GTP</name>
        <dbReference type="ChEBI" id="CHEBI:37565"/>
    </ligand>
</feature>
<keyword evidence="5 7" id="KW-0342">GTP-binding</keyword>